<dbReference type="HOGENOM" id="CLU_076312_3_0_3"/>
<dbReference type="InterPro" id="IPR012296">
    <property type="entry name" value="Nuclease_put_TT1808"/>
</dbReference>
<evidence type="ECO:0000313" key="3">
    <source>
        <dbReference type="Proteomes" id="UP000002384"/>
    </source>
</evidence>
<dbReference type="Pfam" id="PF05685">
    <property type="entry name" value="Uma2"/>
    <property type="match status" value="1"/>
</dbReference>
<dbReference type="EMBL" id="CP001291">
    <property type="protein sequence ID" value="ACK69657.1"/>
    <property type="molecule type" value="Genomic_DNA"/>
</dbReference>
<proteinExistence type="predicted"/>
<dbReference type="Gene3D" id="3.90.1570.10">
    <property type="entry name" value="tt1808, chain A"/>
    <property type="match status" value="1"/>
</dbReference>
<evidence type="ECO:0000259" key="1">
    <source>
        <dbReference type="Pfam" id="PF05685"/>
    </source>
</evidence>
<organism evidence="2 3">
    <name type="scientific">Gloeothece citriformis (strain PCC 7424)</name>
    <name type="common">Cyanothece sp. (strain PCC 7424)</name>
    <dbReference type="NCBI Taxonomy" id="65393"/>
    <lineage>
        <taxon>Bacteria</taxon>
        <taxon>Bacillati</taxon>
        <taxon>Cyanobacteriota</taxon>
        <taxon>Cyanophyceae</taxon>
        <taxon>Oscillatoriophycideae</taxon>
        <taxon>Chroococcales</taxon>
        <taxon>Aphanothecaceae</taxon>
        <taxon>Gloeothece</taxon>
        <taxon>Gloeothece citriformis</taxon>
    </lineage>
</organism>
<protein>
    <recommendedName>
        <fullName evidence="1">Putative restriction endonuclease domain-containing protein</fullName>
    </recommendedName>
</protein>
<evidence type="ECO:0000313" key="2">
    <source>
        <dbReference type="EMBL" id="ACK69657.1"/>
    </source>
</evidence>
<reference evidence="3" key="1">
    <citation type="journal article" date="2011" name="MBio">
        <title>Novel metabolic attributes of the genus Cyanothece, comprising a group of unicellular nitrogen-fixing Cyanobacteria.</title>
        <authorList>
            <person name="Bandyopadhyay A."/>
            <person name="Elvitigala T."/>
            <person name="Welsh E."/>
            <person name="Stockel J."/>
            <person name="Liberton M."/>
            <person name="Min H."/>
            <person name="Sherman L.A."/>
            <person name="Pakrasi H.B."/>
        </authorList>
    </citation>
    <scope>NUCLEOTIDE SEQUENCE [LARGE SCALE GENOMIC DNA]</scope>
    <source>
        <strain evidence="3">PCC 7424</strain>
    </source>
</reference>
<dbReference type="CDD" id="cd06260">
    <property type="entry name" value="DUF820-like"/>
    <property type="match status" value="1"/>
</dbReference>
<dbReference type="SUPFAM" id="SSF52980">
    <property type="entry name" value="Restriction endonuclease-like"/>
    <property type="match status" value="1"/>
</dbReference>
<dbReference type="AlphaFoldDB" id="B7K789"/>
<dbReference type="PANTHER" id="PTHR34107:SF6">
    <property type="entry name" value="SLR0981 PROTEIN"/>
    <property type="match status" value="1"/>
</dbReference>
<dbReference type="PANTHER" id="PTHR34107">
    <property type="entry name" value="SLL0198 PROTEIN-RELATED"/>
    <property type="match status" value="1"/>
</dbReference>
<dbReference type="eggNOG" id="COG4636">
    <property type="taxonomic scope" value="Bacteria"/>
</dbReference>
<keyword evidence="3" id="KW-1185">Reference proteome</keyword>
<dbReference type="InterPro" id="IPR008538">
    <property type="entry name" value="Uma2"/>
</dbReference>
<dbReference type="Proteomes" id="UP000002384">
    <property type="component" value="Chromosome"/>
</dbReference>
<feature type="domain" description="Putative restriction endonuclease" evidence="1">
    <location>
        <begin position="18"/>
        <end position="188"/>
    </location>
</feature>
<dbReference type="STRING" id="65393.PCC7424_1209"/>
<dbReference type="InterPro" id="IPR011335">
    <property type="entry name" value="Restrct_endonuc-II-like"/>
</dbReference>
<dbReference type="KEGG" id="cyc:PCC7424_1209"/>
<sequence>MMSSIILNLSPAIRLTDDQFYEICQTNQDLRFERTASGDLIIMSPTGGESGQKEADIITDLNNWNRQKKLGVVFSSSTGFKLPKGGDRSPDAAWISLERWQSLSTTERKKFPPICPDFLIELRSQTDDLEKLREKMQEYLDNGLRLGWLIDPQNRAVEIYRLGQVVELLSSPSTVSGEDILPDFVLDLTSIFQEE</sequence>
<name>B7K789_GLOC7</name>
<gene>
    <name evidence="2" type="ordered locus">PCC7424_1209</name>
</gene>
<accession>B7K789</accession>